<dbReference type="InterPro" id="IPR053027">
    <property type="entry name" value="AGGF1"/>
</dbReference>
<dbReference type="OrthoDB" id="21470at2759"/>
<dbReference type="HOGENOM" id="CLU_546301_0_0_1"/>
<protein>
    <recommendedName>
        <fullName evidence="2">G-patch domain-containing protein</fullName>
    </recommendedName>
</protein>
<feature type="region of interest" description="Disordered" evidence="1">
    <location>
        <begin position="56"/>
        <end position="80"/>
    </location>
</feature>
<feature type="region of interest" description="Disordered" evidence="1">
    <location>
        <begin position="95"/>
        <end position="128"/>
    </location>
</feature>
<gene>
    <name evidence="3" type="ORF">A1Q2_07706</name>
</gene>
<name>K1V1T8_TRIAC</name>
<dbReference type="eggNOG" id="KOG0154">
    <property type="taxonomic scope" value="Eukaryota"/>
</dbReference>
<sequence length="482" mass="52208">MPCPTGDAAGRGGSGNQSEWTWAPELGVYHHSASGMYALPQGDGWRYLTSEELAAHTGTSGSKNDNYEPEEGEIEDDVGWGALMDPEKLARIESTKNPVYIASPQRRDPYGRETYSDGTPTAGDPLLAHEEGDDAKHLLRLVVKRSQVLEVGSVAVLDARKDGTQLGRDRGAEARVRIKEMEVSKTHAVVFYQAPSAPRSPRRSSRSPSPYGSRSRSQTSTPAPPKEGDSGWYVSDLGSTLGTYVAHPGEADATRLSEPKCASPPYALKHGDKLTVGRTTFAVHIHQDWPCGSCQLSGNAQIDLEEGRLRPCPKSATIPEVSSFELDTFAMSGNGTRKGRQALKRRREMDALRDNLLGEDEPAPKIRAAAAGYVDRSAERRRLHPPSPPRRRDVEEARPVVAAGPTGPTGPSEAARKLLAKQGWSEGQGLGRTPGRADPIVPVVRAERAGLGIRGQVADQPGQGGDWRQRGRQRRWDEVSGK</sequence>
<dbReference type="PANTHER" id="PTHR23106:SF24">
    <property type="entry name" value="ANGIOGENIC FACTOR WITH G PATCH AND FHA DOMAINS 1"/>
    <property type="match status" value="1"/>
</dbReference>
<keyword evidence="4" id="KW-1185">Reference proteome</keyword>
<comment type="caution">
    <text evidence="3">The sequence shown here is derived from an EMBL/GenBank/DDBJ whole genome shotgun (WGS) entry which is preliminary data.</text>
</comment>
<organism evidence="3 4">
    <name type="scientific">Trichosporon asahii var. asahii (strain CBS 8904)</name>
    <name type="common">Yeast</name>
    <dbReference type="NCBI Taxonomy" id="1220162"/>
    <lineage>
        <taxon>Eukaryota</taxon>
        <taxon>Fungi</taxon>
        <taxon>Dikarya</taxon>
        <taxon>Basidiomycota</taxon>
        <taxon>Agaricomycotina</taxon>
        <taxon>Tremellomycetes</taxon>
        <taxon>Trichosporonales</taxon>
        <taxon>Trichosporonaceae</taxon>
        <taxon>Trichosporon</taxon>
    </lineage>
</organism>
<feature type="compositionally biased region" description="Basic and acidic residues" evidence="1">
    <location>
        <begin position="105"/>
        <end position="115"/>
    </location>
</feature>
<dbReference type="GO" id="GO:0003676">
    <property type="term" value="F:nucleic acid binding"/>
    <property type="evidence" value="ECO:0007669"/>
    <property type="project" value="InterPro"/>
</dbReference>
<reference evidence="3" key="2">
    <citation type="submission" date="2012-08" db="EMBL/GenBank/DDBJ databases">
        <authorList>
            <person name="Yang R.-Y."/>
            <person name="Li H.-T."/>
            <person name="Zhu H."/>
            <person name="Zhou G.-P."/>
            <person name="Wang M."/>
            <person name="Wang L."/>
        </authorList>
    </citation>
    <scope>NUCLEOTIDE SEQUENCE</scope>
    <source>
        <strain evidence="3">CBS 8904</strain>
    </source>
</reference>
<dbReference type="InterPro" id="IPR000467">
    <property type="entry name" value="G_patch_dom"/>
</dbReference>
<dbReference type="Proteomes" id="UP000006757">
    <property type="component" value="Unassembled WGS sequence"/>
</dbReference>
<proteinExistence type="predicted"/>
<evidence type="ECO:0000313" key="3">
    <source>
        <dbReference type="EMBL" id="EKC97909.1"/>
    </source>
</evidence>
<feature type="region of interest" description="Disordered" evidence="1">
    <location>
        <begin position="192"/>
        <end position="232"/>
    </location>
</feature>
<dbReference type="InParanoid" id="K1V1T8"/>
<dbReference type="EMBL" id="AMBO01000400">
    <property type="protein sequence ID" value="EKC97909.1"/>
    <property type="molecule type" value="Genomic_DNA"/>
</dbReference>
<feature type="domain" description="G-patch" evidence="2">
    <location>
        <begin position="411"/>
        <end position="456"/>
    </location>
</feature>
<dbReference type="OMA" id="MKQGWQP"/>
<dbReference type="Pfam" id="PF01585">
    <property type="entry name" value="G-patch"/>
    <property type="match status" value="1"/>
</dbReference>
<feature type="region of interest" description="Disordered" evidence="1">
    <location>
        <begin position="1"/>
        <end position="20"/>
    </location>
</feature>
<dbReference type="SMART" id="SM00443">
    <property type="entry name" value="G_patch"/>
    <property type="match status" value="1"/>
</dbReference>
<dbReference type="AlphaFoldDB" id="K1V1T8"/>
<evidence type="ECO:0000313" key="4">
    <source>
        <dbReference type="Proteomes" id="UP000006757"/>
    </source>
</evidence>
<dbReference type="STRING" id="1220162.K1V1T8"/>
<dbReference type="PANTHER" id="PTHR23106">
    <property type="entry name" value="ANGIOGENIC FACTOR WITH G PATCH AND FHA DOMAINS 1"/>
    <property type="match status" value="1"/>
</dbReference>
<feature type="compositionally biased region" description="Low complexity" evidence="1">
    <location>
        <begin position="206"/>
        <end position="217"/>
    </location>
</feature>
<feature type="region of interest" description="Disordered" evidence="1">
    <location>
        <begin position="371"/>
        <end position="440"/>
    </location>
</feature>
<evidence type="ECO:0000259" key="2">
    <source>
        <dbReference type="PROSITE" id="PS50174"/>
    </source>
</evidence>
<evidence type="ECO:0000256" key="1">
    <source>
        <dbReference type="SAM" id="MobiDB-lite"/>
    </source>
</evidence>
<accession>K1V1T8</accession>
<feature type="region of interest" description="Disordered" evidence="1">
    <location>
        <begin position="452"/>
        <end position="482"/>
    </location>
</feature>
<dbReference type="PROSITE" id="PS50174">
    <property type="entry name" value="G_PATCH"/>
    <property type="match status" value="1"/>
</dbReference>
<reference evidence="3" key="1">
    <citation type="journal article" date="2012" name="Eukaryot. Cell">
        <title>Genome sequence of the Trichosporon asahii environmental strain CBS 8904.</title>
        <authorList>
            <person name="Yang R.Y."/>
            <person name="Li H.T."/>
            <person name="Zhu H."/>
            <person name="Zhou G.P."/>
            <person name="Wang M."/>
            <person name="Wang L."/>
        </authorList>
    </citation>
    <scope>NUCLEOTIDE SEQUENCE [LARGE SCALE GENOMIC DNA]</scope>
    <source>
        <strain evidence="3">CBS 8904</strain>
    </source>
</reference>
<dbReference type="SUPFAM" id="SSF49879">
    <property type="entry name" value="SMAD/FHA domain"/>
    <property type="match status" value="1"/>
</dbReference>
<feature type="compositionally biased region" description="Acidic residues" evidence="1">
    <location>
        <begin position="67"/>
        <end position="78"/>
    </location>
</feature>
<dbReference type="InterPro" id="IPR008984">
    <property type="entry name" value="SMAD_FHA_dom_sf"/>
</dbReference>
<dbReference type="Gene3D" id="2.60.200.20">
    <property type="match status" value="1"/>
</dbReference>